<evidence type="ECO:0000313" key="7">
    <source>
        <dbReference type="EMBL" id="SFQ29167.1"/>
    </source>
</evidence>
<dbReference type="Proteomes" id="UP000182624">
    <property type="component" value="Unassembled WGS sequence"/>
</dbReference>
<keyword evidence="3 4" id="KW-0443">Lipid metabolism</keyword>
<keyword evidence="2 4" id="KW-0442">Lipid degradation</keyword>
<dbReference type="Pfam" id="PF01661">
    <property type="entry name" value="Macro"/>
    <property type="match status" value="1"/>
</dbReference>
<dbReference type="InterPro" id="IPR050301">
    <property type="entry name" value="NTE"/>
</dbReference>
<dbReference type="GO" id="GO:0016787">
    <property type="term" value="F:hydrolase activity"/>
    <property type="evidence" value="ECO:0007669"/>
    <property type="project" value="UniProtKB-UniRule"/>
</dbReference>
<dbReference type="PANTHER" id="PTHR14226:SF25">
    <property type="entry name" value="PHOSPHOESTERASE"/>
    <property type="match status" value="1"/>
</dbReference>
<dbReference type="RefSeq" id="WP_074890881.1">
    <property type="nucleotide sequence ID" value="NZ_FOXO01000030.1"/>
</dbReference>
<dbReference type="PANTHER" id="PTHR14226">
    <property type="entry name" value="NEUROPATHY TARGET ESTERASE/SWISS CHEESE D.MELANOGASTER"/>
    <property type="match status" value="1"/>
</dbReference>
<dbReference type="InterPro" id="IPR016035">
    <property type="entry name" value="Acyl_Trfase/lysoPLipase"/>
</dbReference>
<feature type="active site" description="Nucleophile" evidence="4">
    <location>
        <position position="320"/>
    </location>
</feature>
<dbReference type="Gene3D" id="3.40.1090.10">
    <property type="entry name" value="Cytosolic phospholipase A2 catalytic domain"/>
    <property type="match status" value="2"/>
</dbReference>
<evidence type="ECO:0000313" key="8">
    <source>
        <dbReference type="Proteomes" id="UP000182624"/>
    </source>
</evidence>
<dbReference type="GO" id="GO:0016042">
    <property type="term" value="P:lipid catabolic process"/>
    <property type="evidence" value="ECO:0007669"/>
    <property type="project" value="UniProtKB-UniRule"/>
</dbReference>
<gene>
    <name evidence="7" type="ORF">SAMN04487928_13010</name>
</gene>
<feature type="short sequence motif" description="DGA/G" evidence="4">
    <location>
        <begin position="482"/>
        <end position="484"/>
    </location>
</feature>
<evidence type="ECO:0000256" key="3">
    <source>
        <dbReference type="ARBA" id="ARBA00023098"/>
    </source>
</evidence>
<name>A0A1I5XBY8_9FIRM</name>
<protein>
    <submittedName>
        <fullName evidence="7">O-acetyl-ADP-ribose deacetylase (Regulator of RNase III), contains Macro domain</fullName>
    </submittedName>
</protein>
<dbReference type="AlphaFoldDB" id="A0A1I5XBY8"/>
<feature type="domain" description="PNPLA" evidence="6">
    <location>
        <begin position="286"/>
        <end position="495"/>
    </location>
</feature>
<organism evidence="7 8">
    <name type="scientific">Butyrivibrio proteoclasticus</name>
    <dbReference type="NCBI Taxonomy" id="43305"/>
    <lineage>
        <taxon>Bacteria</taxon>
        <taxon>Bacillati</taxon>
        <taxon>Bacillota</taxon>
        <taxon>Clostridia</taxon>
        <taxon>Lachnospirales</taxon>
        <taxon>Lachnospiraceae</taxon>
        <taxon>Butyrivibrio</taxon>
    </lineage>
</organism>
<dbReference type="PROSITE" id="PS51154">
    <property type="entry name" value="MACRO"/>
    <property type="match status" value="1"/>
</dbReference>
<dbReference type="Pfam" id="PF01734">
    <property type="entry name" value="Patatin"/>
    <property type="match status" value="1"/>
</dbReference>
<sequence length="571" mass="64091">MDIRFFEGNIANIQADAIVVPSNSALKESNGESNAIYDAAGRKNLCIECEALVKGNGKYAYGDAVATNAFLLDAQFLIHAVVPKLRYGNKSECDQIAHAYTNSLIVADGLKCKSIAFPLLGIRNGFDVKTVYRIASEQIQKYKARYIQKVFIVVHDKKTVDIITYEGNRVYSLDGLHSGVYSLRTICNKQNYLSQLEEKDIKEICSIINGFSLKNEIGLLFDDIVAYRNLPENYIIQKSRSGKCRVIRDNKTIIRCCDERILCYYLNNKICEKKKLSSLSDKNYGLVLCGGGARGAYQIGVWKALIEHTCLSFTGISGVSVGALNSLLFAQGNYEKAERVWMTIEEKDLKDFNELLELLKIGGLKLLESFLSVAPSVFLGSLSTLAYDQALENEENKQLIMKFRLASNNLSSIIDSAIDDWTLIDRNKILYSFVSRNFVFSTPENIPLTGLTVNEIKDVVLSSASLPIIYGSTNYKGKKYFDGGRISNVPYEILAEKGFKRILVIHLNPNDRKKKKYSLSSYNDAVIEHIYPSEPLGGLLTISKEKTLERMKRGYFDAVKWIDSNEAKTFL</sequence>
<feature type="short sequence motif" description="GXSXG" evidence="4">
    <location>
        <begin position="318"/>
        <end position="322"/>
    </location>
</feature>
<evidence type="ECO:0000256" key="1">
    <source>
        <dbReference type="ARBA" id="ARBA00022801"/>
    </source>
</evidence>
<dbReference type="EMBL" id="FOXO01000030">
    <property type="protein sequence ID" value="SFQ29167.1"/>
    <property type="molecule type" value="Genomic_DNA"/>
</dbReference>
<evidence type="ECO:0000259" key="6">
    <source>
        <dbReference type="PROSITE" id="PS51635"/>
    </source>
</evidence>
<accession>A0A1I5XBY8</accession>
<feature type="active site" description="Proton acceptor" evidence="4">
    <location>
        <position position="482"/>
    </location>
</feature>
<feature type="short sequence motif" description="GXGXXG" evidence="4">
    <location>
        <begin position="290"/>
        <end position="295"/>
    </location>
</feature>
<proteinExistence type="predicted"/>
<keyword evidence="1 4" id="KW-0378">Hydrolase</keyword>
<feature type="domain" description="Macro" evidence="5">
    <location>
        <begin position="1"/>
        <end position="171"/>
    </location>
</feature>
<dbReference type="Gene3D" id="3.40.220.10">
    <property type="entry name" value="Leucine Aminopeptidase, subunit E, domain 1"/>
    <property type="match status" value="1"/>
</dbReference>
<evidence type="ECO:0000256" key="4">
    <source>
        <dbReference type="PROSITE-ProRule" id="PRU01161"/>
    </source>
</evidence>
<evidence type="ECO:0000256" key="2">
    <source>
        <dbReference type="ARBA" id="ARBA00022963"/>
    </source>
</evidence>
<dbReference type="InterPro" id="IPR002641">
    <property type="entry name" value="PNPLA_dom"/>
</dbReference>
<keyword evidence="8" id="KW-1185">Reference proteome</keyword>
<dbReference type="SUPFAM" id="SSF52151">
    <property type="entry name" value="FabD/lysophospholipase-like"/>
    <property type="match status" value="1"/>
</dbReference>
<dbReference type="SMART" id="SM00506">
    <property type="entry name" value="A1pp"/>
    <property type="match status" value="1"/>
</dbReference>
<reference evidence="8" key="1">
    <citation type="submission" date="2016-10" db="EMBL/GenBank/DDBJ databases">
        <authorList>
            <person name="Varghese N."/>
            <person name="Submissions S."/>
        </authorList>
    </citation>
    <scope>NUCLEOTIDE SEQUENCE [LARGE SCALE GENOMIC DNA]</scope>
    <source>
        <strain evidence="8">P18</strain>
    </source>
</reference>
<evidence type="ECO:0000259" key="5">
    <source>
        <dbReference type="PROSITE" id="PS51154"/>
    </source>
</evidence>
<dbReference type="OrthoDB" id="9770965at2"/>
<dbReference type="InterPro" id="IPR043472">
    <property type="entry name" value="Macro_dom-like"/>
</dbReference>
<dbReference type="PROSITE" id="PS51635">
    <property type="entry name" value="PNPLA"/>
    <property type="match status" value="1"/>
</dbReference>
<dbReference type="SUPFAM" id="SSF52949">
    <property type="entry name" value="Macro domain-like"/>
    <property type="match status" value="1"/>
</dbReference>
<dbReference type="InterPro" id="IPR002589">
    <property type="entry name" value="Macro_dom"/>
</dbReference>